<dbReference type="OrthoDB" id="772742at2"/>
<dbReference type="Proteomes" id="UP000199469">
    <property type="component" value="Unassembled WGS sequence"/>
</dbReference>
<keyword evidence="2" id="KW-1185">Reference proteome</keyword>
<sequence>MATVVNEQITDAVTQTNVKVVAESPAMALGNVYQTAAHSTGIMFENAVNIQNQQNILTHAATTQGTMQIYSVDTISDALSIAKMLNP</sequence>
<dbReference type="AlphaFoldDB" id="A0A1I0NPD2"/>
<name>A0A1I0NPD2_9FLAO</name>
<protein>
    <submittedName>
        <fullName evidence="1">Killing trait domain-containing protein</fullName>
    </submittedName>
</protein>
<proteinExistence type="predicted"/>
<organism evidence="1 2">
    <name type="scientific">Chryseobacterium wanjuense</name>
    <dbReference type="NCBI Taxonomy" id="356305"/>
    <lineage>
        <taxon>Bacteria</taxon>
        <taxon>Pseudomonadati</taxon>
        <taxon>Bacteroidota</taxon>
        <taxon>Flavobacteriia</taxon>
        <taxon>Flavobacteriales</taxon>
        <taxon>Weeksellaceae</taxon>
        <taxon>Chryseobacterium group</taxon>
        <taxon>Chryseobacterium</taxon>
    </lineage>
</organism>
<gene>
    <name evidence="1" type="ORF">SAMN05421841_0716</name>
</gene>
<dbReference type="InterPro" id="IPR021070">
    <property type="entry name" value="Killing_trait_RebB"/>
</dbReference>
<accession>A0A1I0NPD2</accession>
<dbReference type="EMBL" id="FOIU01000001">
    <property type="protein sequence ID" value="SEW03212.1"/>
    <property type="molecule type" value="Genomic_DNA"/>
</dbReference>
<dbReference type="Pfam" id="PF11747">
    <property type="entry name" value="RebB"/>
    <property type="match status" value="1"/>
</dbReference>
<dbReference type="RefSeq" id="WP_089790668.1">
    <property type="nucleotide sequence ID" value="NZ_FOIU01000001.1"/>
</dbReference>
<reference evidence="2" key="1">
    <citation type="submission" date="2016-10" db="EMBL/GenBank/DDBJ databases">
        <authorList>
            <person name="Varghese N."/>
            <person name="Submissions S."/>
        </authorList>
    </citation>
    <scope>NUCLEOTIDE SEQUENCE [LARGE SCALE GENOMIC DNA]</scope>
    <source>
        <strain evidence="2">DSM 17724</strain>
    </source>
</reference>
<dbReference type="STRING" id="356305.SAMN05421841_0716"/>
<evidence type="ECO:0000313" key="1">
    <source>
        <dbReference type="EMBL" id="SEW03212.1"/>
    </source>
</evidence>
<evidence type="ECO:0000313" key="2">
    <source>
        <dbReference type="Proteomes" id="UP000199469"/>
    </source>
</evidence>